<dbReference type="AlphaFoldDB" id="A0A168CJ33"/>
<comment type="caution">
    <text evidence="1">The sequence shown here is derived from an EMBL/GenBank/DDBJ whole genome shotgun (WGS) entry which is preliminary data.</text>
</comment>
<evidence type="ECO:0000313" key="2">
    <source>
        <dbReference type="Proteomes" id="UP000078544"/>
    </source>
</evidence>
<sequence>MTTAATIHLVRHAQGFHNLSEENESLHDPDLTPLGEQQCADLRASFPSHDKLVRLVASPLRRTIYTAELSFGRPSLHPIVLLDLLQEVSASPCDTGSSKAELAAEFGDKVDLGSVRDAWTEKGPGSVFEPSLEALTARAKLARKALKKLLDEAGGGDVAVVTHGGFLHFLTDDWEDVPSNKATAWTNCMCRSYRFTEAPDDDDDDVRLVETEESWRCRQPEHRKQLTWAEQRQLRAAVQKRVGPYLKIKSASA</sequence>
<dbReference type="SMART" id="SM00855">
    <property type="entry name" value="PGAM"/>
    <property type="match status" value="1"/>
</dbReference>
<protein>
    <submittedName>
        <fullName evidence="1">Phosphoglycerate mutase family protein</fullName>
    </submittedName>
</protein>
<dbReference type="PANTHER" id="PTHR48100:SF54">
    <property type="entry name" value="PHOSPHATASE SPAC5H10.03-RELATED"/>
    <property type="match status" value="1"/>
</dbReference>
<dbReference type="InterPro" id="IPR029033">
    <property type="entry name" value="His_PPase_superfam"/>
</dbReference>
<dbReference type="InterPro" id="IPR013078">
    <property type="entry name" value="His_Pase_superF_clade-1"/>
</dbReference>
<dbReference type="GO" id="GO:0016791">
    <property type="term" value="F:phosphatase activity"/>
    <property type="evidence" value="ECO:0007669"/>
    <property type="project" value="TreeGrafter"/>
</dbReference>
<proteinExistence type="predicted"/>
<dbReference type="Proteomes" id="UP000078544">
    <property type="component" value="Unassembled WGS sequence"/>
</dbReference>
<name>A0A168CJ33_9HYPO</name>
<dbReference type="SUPFAM" id="SSF53254">
    <property type="entry name" value="Phosphoglycerate mutase-like"/>
    <property type="match status" value="1"/>
</dbReference>
<organism evidence="1 2">
    <name type="scientific">Moelleriella libera RCEF 2490</name>
    <dbReference type="NCBI Taxonomy" id="1081109"/>
    <lineage>
        <taxon>Eukaryota</taxon>
        <taxon>Fungi</taxon>
        <taxon>Dikarya</taxon>
        <taxon>Ascomycota</taxon>
        <taxon>Pezizomycotina</taxon>
        <taxon>Sordariomycetes</taxon>
        <taxon>Hypocreomycetidae</taxon>
        <taxon>Hypocreales</taxon>
        <taxon>Clavicipitaceae</taxon>
        <taxon>Moelleriella</taxon>
    </lineage>
</organism>
<dbReference type="PANTHER" id="PTHR48100">
    <property type="entry name" value="BROAD-SPECIFICITY PHOSPHATASE YOR283W-RELATED"/>
    <property type="match status" value="1"/>
</dbReference>
<dbReference type="Pfam" id="PF00300">
    <property type="entry name" value="His_Phos_1"/>
    <property type="match status" value="1"/>
</dbReference>
<dbReference type="CDD" id="cd07067">
    <property type="entry name" value="HP_PGM_like"/>
    <property type="match status" value="1"/>
</dbReference>
<dbReference type="InterPro" id="IPR050275">
    <property type="entry name" value="PGM_Phosphatase"/>
</dbReference>
<gene>
    <name evidence="1" type="ORF">AAL_03895</name>
</gene>
<dbReference type="GO" id="GO:0005737">
    <property type="term" value="C:cytoplasm"/>
    <property type="evidence" value="ECO:0007669"/>
    <property type="project" value="TreeGrafter"/>
</dbReference>
<dbReference type="Gene3D" id="3.40.50.1240">
    <property type="entry name" value="Phosphoglycerate mutase-like"/>
    <property type="match status" value="1"/>
</dbReference>
<reference evidence="1 2" key="1">
    <citation type="journal article" date="2016" name="Genome Biol. Evol.">
        <title>Divergent and convergent evolution of fungal pathogenicity.</title>
        <authorList>
            <person name="Shang Y."/>
            <person name="Xiao G."/>
            <person name="Zheng P."/>
            <person name="Cen K."/>
            <person name="Zhan S."/>
            <person name="Wang C."/>
        </authorList>
    </citation>
    <scope>NUCLEOTIDE SEQUENCE [LARGE SCALE GENOMIC DNA]</scope>
    <source>
        <strain evidence="1 2">RCEF 2490</strain>
    </source>
</reference>
<accession>A0A168CJ33</accession>
<dbReference type="EMBL" id="AZGY01000007">
    <property type="protein sequence ID" value="KZZ96666.1"/>
    <property type="molecule type" value="Genomic_DNA"/>
</dbReference>
<evidence type="ECO:0000313" key="1">
    <source>
        <dbReference type="EMBL" id="KZZ96666.1"/>
    </source>
</evidence>
<keyword evidence="2" id="KW-1185">Reference proteome</keyword>
<dbReference type="OrthoDB" id="496981at2759"/>